<comment type="cofactor">
    <cofactor evidence="9">
        <name>Mg(2+)</name>
        <dbReference type="ChEBI" id="CHEBI:18420"/>
    </cofactor>
</comment>
<feature type="binding site" evidence="9">
    <location>
        <position position="298"/>
    </location>
    <ligand>
        <name>Mg(2+)</name>
        <dbReference type="ChEBI" id="CHEBI:18420"/>
    </ligand>
</feature>
<dbReference type="InterPro" id="IPR035807">
    <property type="entry name" value="PDC_E1_N"/>
</dbReference>
<evidence type="ECO:0000256" key="2">
    <source>
        <dbReference type="ARBA" id="ARBA00012281"/>
    </source>
</evidence>
<dbReference type="SUPFAM" id="SSF52518">
    <property type="entry name" value="Thiamin diphosphate-binding fold (THDP-binding)"/>
    <property type="match status" value="2"/>
</dbReference>
<comment type="function">
    <text evidence="8">Component of the pyruvate dehydrogenase (PDH) complex, that catalyzes the overall conversion of pyruvate to acetyl-CoA and CO(2).</text>
</comment>
<dbReference type="NCBIfam" id="TIGR00759">
    <property type="entry name" value="aceE"/>
    <property type="match status" value="1"/>
</dbReference>
<dbReference type="InterPro" id="IPR009014">
    <property type="entry name" value="Transketo_C/PFOR_II"/>
</dbReference>
<dbReference type="AlphaFoldDB" id="A0A930V2Z7"/>
<gene>
    <name evidence="14" type="primary">aceE</name>
    <name evidence="14" type="ORF">ISG29_14265</name>
</gene>
<dbReference type="PANTHER" id="PTHR43825:SF3">
    <property type="entry name" value="PYRUVATE DEHYDROGENASE E1 COMPONENT"/>
    <property type="match status" value="1"/>
</dbReference>
<evidence type="ECO:0000256" key="3">
    <source>
        <dbReference type="ARBA" id="ARBA00017172"/>
    </source>
</evidence>
<feature type="region of interest" description="Disordered" evidence="10">
    <location>
        <begin position="1"/>
        <end position="42"/>
    </location>
</feature>
<feature type="domain" description="Transketolase-like C-terminal" evidence="13">
    <location>
        <begin position="774"/>
        <end position="897"/>
    </location>
</feature>
<evidence type="ECO:0000256" key="7">
    <source>
        <dbReference type="ARBA" id="ARBA00051231"/>
    </source>
</evidence>
<feature type="domain" description="Transketolase N-terminal" evidence="11">
    <location>
        <begin position="170"/>
        <end position="331"/>
    </location>
</feature>
<dbReference type="InterPro" id="IPR041621">
    <property type="entry name" value="PDH_E1_M"/>
</dbReference>
<evidence type="ECO:0000256" key="4">
    <source>
        <dbReference type="ARBA" id="ARBA00023002"/>
    </source>
</evidence>
<dbReference type="Gene3D" id="3.40.50.920">
    <property type="match status" value="1"/>
</dbReference>
<evidence type="ECO:0000256" key="6">
    <source>
        <dbReference type="ARBA" id="ARBA00023317"/>
    </source>
</evidence>
<evidence type="ECO:0000313" key="15">
    <source>
        <dbReference type="Proteomes" id="UP000656804"/>
    </source>
</evidence>
<dbReference type="Pfam" id="PF17831">
    <property type="entry name" value="PDH_E1_M"/>
    <property type="match status" value="1"/>
</dbReference>
<keyword evidence="4 8" id="KW-0560">Oxidoreductase</keyword>
<dbReference type="SUPFAM" id="SSF52922">
    <property type="entry name" value="TK C-terminal domain-like"/>
    <property type="match status" value="1"/>
</dbReference>
<evidence type="ECO:0000256" key="5">
    <source>
        <dbReference type="ARBA" id="ARBA00023052"/>
    </source>
</evidence>
<keyword evidence="15" id="KW-1185">Reference proteome</keyword>
<dbReference type="EMBL" id="JADIVZ010000007">
    <property type="protein sequence ID" value="MBF4162857.1"/>
    <property type="molecule type" value="Genomic_DNA"/>
</dbReference>
<dbReference type="EC" id="1.2.4.1" evidence="2 8"/>
<evidence type="ECO:0000256" key="8">
    <source>
        <dbReference type="PIRNR" id="PIRNR000156"/>
    </source>
</evidence>
<evidence type="ECO:0000259" key="11">
    <source>
        <dbReference type="Pfam" id="PF00456"/>
    </source>
</evidence>
<evidence type="ECO:0000259" key="12">
    <source>
        <dbReference type="Pfam" id="PF17831"/>
    </source>
</evidence>
<evidence type="ECO:0000313" key="14">
    <source>
        <dbReference type="EMBL" id="MBF4162857.1"/>
    </source>
</evidence>
<dbReference type="Pfam" id="PF22613">
    <property type="entry name" value="Transketolase_C_1"/>
    <property type="match status" value="1"/>
</dbReference>
<dbReference type="Proteomes" id="UP000656804">
    <property type="component" value="Unassembled WGS sequence"/>
</dbReference>
<dbReference type="InterPro" id="IPR004660">
    <property type="entry name" value="PDH_E1"/>
</dbReference>
<keyword evidence="9" id="KW-0479">Metal-binding</keyword>
<dbReference type="InterPro" id="IPR029061">
    <property type="entry name" value="THDP-binding"/>
</dbReference>
<evidence type="ECO:0000256" key="9">
    <source>
        <dbReference type="PIRSR" id="PIRSR000156-1"/>
    </source>
</evidence>
<dbReference type="InterPro" id="IPR005474">
    <property type="entry name" value="Transketolase_N"/>
</dbReference>
<reference evidence="14" key="1">
    <citation type="submission" date="2020-11" db="EMBL/GenBank/DDBJ databases">
        <title>Nocardioides sp. CBS4Y-1, whole genome shotgun sequence.</title>
        <authorList>
            <person name="Tuo L."/>
        </authorList>
    </citation>
    <scope>NUCLEOTIDE SEQUENCE</scope>
    <source>
        <strain evidence="14">CBS4Y-1</strain>
    </source>
</reference>
<dbReference type="FunFam" id="3.40.50.970:FF:000011">
    <property type="entry name" value="Pyruvate dehydrogenase E1 component"/>
    <property type="match status" value="1"/>
</dbReference>
<dbReference type="CDD" id="cd02017">
    <property type="entry name" value="TPP_E1_EcPDC_like"/>
    <property type="match status" value="1"/>
</dbReference>
<dbReference type="InterPro" id="IPR051157">
    <property type="entry name" value="PDH/Transketolase"/>
</dbReference>
<feature type="compositionally biased region" description="Low complexity" evidence="10">
    <location>
        <begin position="9"/>
        <end position="29"/>
    </location>
</feature>
<accession>A0A930V2Z7</accession>
<feature type="binding site" evidence="9">
    <location>
        <position position="266"/>
    </location>
    <ligand>
        <name>Mg(2+)</name>
        <dbReference type="ChEBI" id="CHEBI:18420"/>
    </ligand>
</feature>
<dbReference type="Gene3D" id="3.40.50.970">
    <property type="match status" value="2"/>
</dbReference>
<feature type="domain" description="Pyruvate dehydrogenase E1 component middle" evidence="12">
    <location>
        <begin position="519"/>
        <end position="742"/>
    </location>
</feature>
<organism evidence="14 15">
    <name type="scientific">Nocardioides acrostichi</name>
    <dbReference type="NCBI Taxonomy" id="2784339"/>
    <lineage>
        <taxon>Bacteria</taxon>
        <taxon>Bacillati</taxon>
        <taxon>Actinomycetota</taxon>
        <taxon>Actinomycetes</taxon>
        <taxon>Propionibacteriales</taxon>
        <taxon>Nocardioidaceae</taxon>
        <taxon>Nocardioides</taxon>
    </lineage>
</organism>
<protein>
    <recommendedName>
        <fullName evidence="3 8">Pyruvate dehydrogenase E1 component</fullName>
        <ecNumber evidence="2 8">1.2.4.1</ecNumber>
    </recommendedName>
</protein>
<name>A0A930V2Z7_9ACTN</name>
<dbReference type="Pfam" id="PF00456">
    <property type="entry name" value="Transketolase_N"/>
    <property type="match status" value="1"/>
</dbReference>
<keyword evidence="5 8" id="KW-0786">Thiamine pyrophosphate</keyword>
<dbReference type="GO" id="GO:0000287">
    <property type="term" value="F:magnesium ion binding"/>
    <property type="evidence" value="ECO:0007669"/>
    <property type="project" value="UniProtKB-ARBA"/>
</dbReference>
<dbReference type="GO" id="GO:0004739">
    <property type="term" value="F:pyruvate dehydrogenase (acetyl-transferring) activity"/>
    <property type="evidence" value="ECO:0007669"/>
    <property type="project" value="UniProtKB-EC"/>
</dbReference>
<keyword evidence="6 8" id="KW-0670">Pyruvate</keyword>
<comment type="cofactor">
    <cofactor evidence="1 8">
        <name>thiamine diphosphate</name>
        <dbReference type="ChEBI" id="CHEBI:58937"/>
    </cofactor>
</comment>
<evidence type="ECO:0000256" key="1">
    <source>
        <dbReference type="ARBA" id="ARBA00001964"/>
    </source>
</evidence>
<feature type="binding site" evidence="9">
    <location>
        <position position="296"/>
    </location>
    <ligand>
        <name>Mg(2+)</name>
        <dbReference type="ChEBI" id="CHEBI:18420"/>
    </ligand>
</feature>
<dbReference type="PIRSF" id="PIRSF000156">
    <property type="entry name" value="Pyruvate_dh_E1"/>
    <property type="match status" value="1"/>
</dbReference>
<evidence type="ECO:0000259" key="13">
    <source>
        <dbReference type="Pfam" id="PF22613"/>
    </source>
</evidence>
<comment type="caution">
    <text evidence="14">The sequence shown here is derived from an EMBL/GenBank/DDBJ whole genome shotgun (WGS) entry which is preliminary data.</text>
</comment>
<dbReference type="InterPro" id="IPR055152">
    <property type="entry name" value="Transketolase-like_C_2"/>
</dbReference>
<proteinExistence type="predicted"/>
<keyword evidence="9" id="KW-0460">Magnesium</keyword>
<evidence type="ECO:0000256" key="10">
    <source>
        <dbReference type="SAM" id="MobiDB-lite"/>
    </source>
</evidence>
<dbReference type="PANTHER" id="PTHR43825">
    <property type="entry name" value="PYRUVATE DEHYDROGENASE E1 COMPONENT"/>
    <property type="match status" value="1"/>
</dbReference>
<comment type="catalytic activity">
    <reaction evidence="7 8">
        <text>N(6)-[(R)-lipoyl]-L-lysyl-[protein] + pyruvate + H(+) = N(6)-[(R)-S(8)-acetyldihydrolipoyl]-L-lysyl-[protein] + CO2</text>
        <dbReference type="Rhea" id="RHEA:19189"/>
        <dbReference type="Rhea" id="RHEA-COMP:10474"/>
        <dbReference type="Rhea" id="RHEA-COMP:10478"/>
        <dbReference type="ChEBI" id="CHEBI:15361"/>
        <dbReference type="ChEBI" id="CHEBI:15378"/>
        <dbReference type="ChEBI" id="CHEBI:16526"/>
        <dbReference type="ChEBI" id="CHEBI:83099"/>
        <dbReference type="ChEBI" id="CHEBI:83111"/>
        <dbReference type="EC" id="1.2.4.1"/>
    </reaction>
</comment>
<sequence>MTDETPTSPTTLDQAPAATQQAPRPGTPAVIHEGLPTQLPDIDPDETHDWIESFDQMLAERGRDRARYVMLRLLERARETQVGVPALRSTDYINTIPPEREPWFPGDYETEQRIRAFIRWNAAVTVSSANRKGLEVGGHIATYQSSASLYEVGFNHFFRGKDAPGGGDQVFIQGHASPGIYARAFLEGRLTEEQLYRFRQEVQHGAHAGLSSYPHPRLMPDFWEFPTVSMGLTALNSIYQARFNRYLTNRGVKDTSDQHVWAFLGDGEMAEPESLGAIRVAAREELDNLTWVINCNLQQLDGPVTGNGKIIQELEANFRGAGWNVIKVIWGQGWDDLLARDVDGVLVNKMNSTPDGEFQTYSVEDGAYVREHFFGPDPRLRKMVEHMSDSQIQKLPRGGHDYRKVYAAFDSATKHSGQPTVILAKTVKGWTIDALEGKNATHQMKKLTKDDLKKFRDRLYLPISDRDLDRSWEETGAAPFFHPGANSPEIEYMMHRREELGGSLPKRVVRAKPLTLPGDKTYAELKKGSGKTPVATTMAAVRLLRDWMKDPEIGKRIVPIAPDEYRTFGMDSMFASAKVYNPGGQQYESVDRKLLLKYTESAQGQLLHEGISEAGAMGSAIAAGSSYSTHGEAMIPFYIFYSMFGFQRTGDSIWAMADQMARGFLIGATAGRTTLTGEGLQHADGQSPLLALTNPAVVHYDPAFGYEVGHVMRSGLERMYGTSEEHPEGENVIFYMTVYNEPVPQPAEPDDVDVDGILRGLHHVKASSTTGSADAPSVQLMASGIAFPWIEKAATMLADDWGVRADTWSVTSWNELARDALAVEEHNLLHPTDASQVPYVTTKLEGADGPFVAVSDFMSAVPLQIDRWVPGDYCVLGADGFGFADTRPAARRFFHIDAESVVVRSLQALADAGEIEPGLVQKAFDQYRIDDPTAVSGVKQEGGDA</sequence>